<dbReference type="Proteomes" id="UP000431092">
    <property type="component" value="Unassembled WGS sequence"/>
</dbReference>
<name>A0A6I3I9B7_9MICO</name>
<dbReference type="RefSeq" id="WP_154592127.1">
    <property type="nucleotide sequence ID" value="NZ_WLVL01000006.1"/>
</dbReference>
<reference evidence="1 2" key="1">
    <citation type="submission" date="2019-11" db="EMBL/GenBank/DDBJ databases">
        <title>Whole genome sequencing identifies a novel species of the genus Arsenicicoccus isolated from human blood.</title>
        <authorList>
            <person name="Jeong J.H."/>
            <person name="Kweon O.J."/>
            <person name="Kim H.R."/>
            <person name="Kim T.-H."/>
            <person name="Ha S.-M."/>
            <person name="Lee M.-K."/>
        </authorList>
    </citation>
    <scope>NUCLEOTIDE SEQUENCE [LARGE SCALE GENOMIC DNA]</scope>
    <source>
        <strain evidence="1 2">MKL-02</strain>
    </source>
</reference>
<keyword evidence="2" id="KW-1185">Reference proteome</keyword>
<proteinExistence type="predicted"/>
<evidence type="ECO:0000313" key="1">
    <source>
        <dbReference type="EMBL" id="MTB70778.1"/>
    </source>
</evidence>
<evidence type="ECO:0000313" key="2">
    <source>
        <dbReference type="Proteomes" id="UP000431092"/>
    </source>
</evidence>
<accession>A0A6I3I9B7</accession>
<gene>
    <name evidence="1" type="ORF">GGG17_02055</name>
</gene>
<dbReference type="AlphaFoldDB" id="A0A6I3I9B7"/>
<organism evidence="1 2">
    <name type="scientific">Arsenicicoccus cauae</name>
    <dbReference type="NCBI Taxonomy" id="2663847"/>
    <lineage>
        <taxon>Bacteria</taxon>
        <taxon>Bacillati</taxon>
        <taxon>Actinomycetota</taxon>
        <taxon>Actinomycetes</taxon>
        <taxon>Micrococcales</taxon>
        <taxon>Intrasporangiaceae</taxon>
        <taxon>Arsenicicoccus</taxon>
    </lineage>
</organism>
<protein>
    <submittedName>
        <fullName evidence="1">Uncharacterized protein</fullName>
    </submittedName>
</protein>
<sequence length="201" mass="20914">MGLHELGPFVAERVAFGLVSLALLLGVLVESVELAGDQLAERRQDVLGYLHAAVVVLDGGFDVGHEHGFAFPDGALGVSAGAHEVGVNDAAATLGVVTSSVIRTGRSTGCLCGSGHGSGSSLPEVWCAEHGLDARQAKAAHDQTEIQREQVAAAWEQTQLQRDLAHEALQPYVWADIQPDVQQGTVMHVVVGNNGPTVAAT</sequence>
<dbReference type="EMBL" id="WLVL01000006">
    <property type="protein sequence ID" value="MTB70778.1"/>
    <property type="molecule type" value="Genomic_DNA"/>
</dbReference>
<comment type="caution">
    <text evidence="1">The sequence shown here is derived from an EMBL/GenBank/DDBJ whole genome shotgun (WGS) entry which is preliminary data.</text>
</comment>